<dbReference type="RefSeq" id="XP_002669102.1">
    <property type="nucleotide sequence ID" value="XM_002669056.1"/>
</dbReference>
<feature type="region of interest" description="Disordered" evidence="1">
    <location>
        <begin position="122"/>
        <end position="206"/>
    </location>
</feature>
<gene>
    <name evidence="3" type="ORF">NAEGRDRAFT_75991</name>
</gene>
<feature type="domain" description="Peptidase C39-like" evidence="2">
    <location>
        <begin position="224"/>
        <end position="358"/>
    </location>
</feature>
<dbReference type="EMBL" id="GG738932">
    <property type="protein sequence ID" value="EFC36358.1"/>
    <property type="molecule type" value="Genomic_DNA"/>
</dbReference>
<evidence type="ECO:0000256" key="1">
    <source>
        <dbReference type="SAM" id="MobiDB-lite"/>
    </source>
</evidence>
<name>D2W3M1_NAEGR</name>
<accession>D2W3M1</accession>
<keyword evidence="4" id="KW-1185">Reference proteome</keyword>
<dbReference type="Pfam" id="PF13529">
    <property type="entry name" value="Peptidase_C39_2"/>
    <property type="match status" value="1"/>
</dbReference>
<dbReference type="AlphaFoldDB" id="D2W3M1"/>
<dbReference type="STRING" id="5762.D2W3M1"/>
<feature type="compositionally biased region" description="Pro residues" evidence="1">
    <location>
        <begin position="159"/>
        <end position="206"/>
    </location>
</feature>
<dbReference type="OrthoDB" id="293230at2759"/>
<organism evidence="4">
    <name type="scientific">Naegleria gruberi</name>
    <name type="common">Amoeba</name>
    <dbReference type="NCBI Taxonomy" id="5762"/>
    <lineage>
        <taxon>Eukaryota</taxon>
        <taxon>Discoba</taxon>
        <taxon>Heterolobosea</taxon>
        <taxon>Tetramitia</taxon>
        <taxon>Eutetramitia</taxon>
        <taxon>Vahlkampfiidae</taxon>
        <taxon>Naegleria</taxon>
    </lineage>
</organism>
<feature type="compositionally biased region" description="Polar residues" evidence="1">
    <location>
        <begin position="128"/>
        <end position="138"/>
    </location>
</feature>
<dbReference type="PANTHER" id="PTHR40524:SF1">
    <property type="entry name" value="PEPTIDASE C39-LIKE DOMAIN-CONTAINING PROTEIN"/>
    <property type="match status" value="1"/>
</dbReference>
<dbReference type="PANTHER" id="PTHR40524">
    <property type="entry name" value="PEPTIDASE_C39_2 DOMAIN-CONTAINING PROTEIN"/>
    <property type="match status" value="1"/>
</dbReference>
<evidence type="ECO:0000313" key="3">
    <source>
        <dbReference type="EMBL" id="EFC36358.1"/>
    </source>
</evidence>
<evidence type="ECO:0000313" key="4">
    <source>
        <dbReference type="Proteomes" id="UP000006671"/>
    </source>
</evidence>
<protein>
    <submittedName>
        <fullName evidence="3">Predicted protein</fullName>
    </submittedName>
</protein>
<dbReference type="InParanoid" id="D2W3M1"/>
<dbReference type="InterPro" id="IPR039564">
    <property type="entry name" value="Peptidase_C39-like"/>
</dbReference>
<dbReference type="PRINTS" id="PR01217">
    <property type="entry name" value="PRICHEXTENSN"/>
</dbReference>
<dbReference type="GeneID" id="8862242"/>
<evidence type="ECO:0000259" key="2">
    <source>
        <dbReference type="Pfam" id="PF13529"/>
    </source>
</evidence>
<sequence length="378" mass="41465">MYKSAALKPTNFLIGILLVCLFGVVAITAAKSSKRSDSNVQIITLTSARSFKSSSRRRRKQTIKKKTKNDKEIIIKVIGKKKKKTSRKCYFPGRELVVNVPVPIPQTPQTIVLQQASRAASSASSSATTNNPGGSVNINLELEIPRGRRRRREVIIVPKPKPSPIPPLPQPSPIPPSPDPSPIPPKPEPSPIIPIPPPPKPTPIPEPSPIIPPNICSPGYIPSQFPLLKQCDSTWGSFKLGTSSETICKAGCLITSIISGLNGIGKTKMNPYEFNEWLKTNGGFQNKNLYVWAAITSKFGVKYYGRTTDILVVATRNLCEGKLVILKLIKPPGKKSEHFVLATGYDPVSKTFSVMDPYFDRTSYTVSEISRADSYTFK</sequence>
<dbReference type="Proteomes" id="UP000006671">
    <property type="component" value="Unassembled WGS sequence"/>
</dbReference>
<proteinExistence type="predicted"/>
<dbReference type="VEuPathDB" id="AmoebaDB:NAEGRDRAFT_75991"/>
<reference evidence="3 4" key="1">
    <citation type="journal article" date="2010" name="Cell">
        <title>The genome of Naegleria gruberi illuminates early eukaryotic versatility.</title>
        <authorList>
            <person name="Fritz-Laylin L.K."/>
            <person name="Prochnik S.E."/>
            <person name="Ginger M.L."/>
            <person name="Dacks J.B."/>
            <person name="Carpenter M.L."/>
            <person name="Field M.C."/>
            <person name="Kuo A."/>
            <person name="Paredez A."/>
            <person name="Chapman J."/>
            <person name="Pham J."/>
            <person name="Shu S."/>
            <person name="Neupane R."/>
            <person name="Cipriano M."/>
            <person name="Mancuso J."/>
            <person name="Tu H."/>
            <person name="Salamov A."/>
            <person name="Lindquist E."/>
            <person name="Shapiro H."/>
            <person name="Lucas S."/>
            <person name="Grigoriev I.V."/>
            <person name="Cande W.Z."/>
            <person name="Fulton C."/>
            <person name="Rokhsar D.S."/>
            <person name="Dawson S.C."/>
        </authorList>
    </citation>
    <scope>NUCLEOTIDE SEQUENCE [LARGE SCALE GENOMIC DNA]</scope>
    <source>
        <strain evidence="3 4">NEG-M</strain>
    </source>
</reference>
<dbReference type="KEGG" id="ngr:NAEGRDRAFT_75991"/>